<dbReference type="Proteomes" id="UP000298030">
    <property type="component" value="Unassembled WGS sequence"/>
</dbReference>
<evidence type="ECO:0000256" key="3">
    <source>
        <dbReference type="ARBA" id="ARBA00022833"/>
    </source>
</evidence>
<dbReference type="Pfam" id="PF01753">
    <property type="entry name" value="zf-MYND"/>
    <property type="match status" value="1"/>
</dbReference>
<evidence type="ECO:0000256" key="2">
    <source>
        <dbReference type="ARBA" id="ARBA00022771"/>
    </source>
</evidence>
<keyword evidence="3" id="KW-0862">Zinc</keyword>
<dbReference type="EMBL" id="QPFP01000003">
    <property type="protein sequence ID" value="TEB37886.1"/>
    <property type="molecule type" value="Genomic_DNA"/>
</dbReference>
<protein>
    <recommendedName>
        <fullName evidence="5">MYND-type domain-containing protein</fullName>
    </recommendedName>
</protein>
<sequence length="635" mass="70541">MSFNRSLGGKAFENVLKTAEGGSLKSLRTLGDSWPKEISNEKRALVVLFNHLDRTKIPDLGPGRPSLASKEAHQVLIIKTSVGSLERAFDQLCELGETHIKEMVPSLRDYLPDFLAALEFIATHSSLIMEDHTTGIAAAQLGNLSAANHIRVLLEWGAKYFRREEDGDLLSLLVGHLINAWLRPLKNAPPPSETTVTPAAYEYHRVLHQAMNQCISQTSTAELLRKAVASLDKKRLKLFAASFSYRCTEWATVHEPSKLAGMSEMDCSPLMGLIPAAKQISAVPVFERSLVKSGFFPLVVSYSPSRGSRAYTYIHTFPALLEGGLLDIILLDFLARPRGDYSTWHEENPLLQLFLACHHPRIADALSDATVDMLESTKQAVKGDPEVQEILDEFMESIEPYEAASREQDERGFPLVCACLEHHADGYTETALAQQCSHCKTVVYCSAKCQEADWRALHKNECLKHRVHRIECELAGAWLSHRQQMHYTQALEIYFRDNILDTILPSLRLSTQNVEVVTPPEPVSIYFIPTTDMPLSYLKYHAESLLSLPPLMGTVALFDDERFQGIVDAVQAPGVLEPVALLASFSMLGEVGVCAMAAFLLEWDESEGGGPESPDSVELLLLHHHIQIVGPVKRS</sequence>
<proteinExistence type="predicted"/>
<accession>A0A4Y7TUN0</accession>
<organism evidence="6 7">
    <name type="scientific">Coprinellus micaceus</name>
    <name type="common">Glistening ink-cap mushroom</name>
    <name type="synonym">Coprinus micaceus</name>
    <dbReference type="NCBI Taxonomy" id="71717"/>
    <lineage>
        <taxon>Eukaryota</taxon>
        <taxon>Fungi</taxon>
        <taxon>Dikarya</taxon>
        <taxon>Basidiomycota</taxon>
        <taxon>Agaricomycotina</taxon>
        <taxon>Agaricomycetes</taxon>
        <taxon>Agaricomycetidae</taxon>
        <taxon>Agaricales</taxon>
        <taxon>Agaricineae</taxon>
        <taxon>Psathyrellaceae</taxon>
        <taxon>Coprinellus</taxon>
    </lineage>
</organism>
<evidence type="ECO:0000256" key="1">
    <source>
        <dbReference type="ARBA" id="ARBA00022723"/>
    </source>
</evidence>
<gene>
    <name evidence="6" type="ORF">FA13DRAFT_1725505</name>
</gene>
<evidence type="ECO:0000313" key="6">
    <source>
        <dbReference type="EMBL" id="TEB37886.1"/>
    </source>
</evidence>
<dbReference type="PROSITE" id="PS50865">
    <property type="entry name" value="ZF_MYND_2"/>
    <property type="match status" value="1"/>
</dbReference>
<evidence type="ECO:0000259" key="5">
    <source>
        <dbReference type="PROSITE" id="PS50865"/>
    </source>
</evidence>
<reference evidence="6 7" key="1">
    <citation type="journal article" date="2019" name="Nat. Ecol. Evol.">
        <title>Megaphylogeny resolves global patterns of mushroom evolution.</title>
        <authorList>
            <person name="Varga T."/>
            <person name="Krizsan K."/>
            <person name="Foldi C."/>
            <person name="Dima B."/>
            <person name="Sanchez-Garcia M."/>
            <person name="Sanchez-Ramirez S."/>
            <person name="Szollosi G.J."/>
            <person name="Szarkandi J.G."/>
            <person name="Papp V."/>
            <person name="Albert L."/>
            <person name="Andreopoulos W."/>
            <person name="Angelini C."/>
            <person name="Antonin V."/>
            <person name="Barry K.W."/>
            <person name="Bougher N.L."/>
            <person name="Buchanan P."/>
            <person name="Buyck B."/>
            <person name="Bense V."/>
            <person name="Catcheside P."/>
            <person name="Chovatia M."/>
            <person name="Cooper J."/>
            <person name="Damon W."/>
            <person name="Desjardin D."/>
            <person name="Finy P."/>
            <person name="Geml J."/>
            <person name="Haridas S."/>
            <person name="Hughes K."/>
            <person name="Justo A."/>
            <person name="Karasinski D."/>
            <person name="Kautmanova I."/>
            <person name="Kiss B."/>
            <person name="Kocsube S."/>
            <person name="Kotiranta H."/>
            <person name="LaButti K.M."/>
            <person name="Lechner B.E."/>
            <person name="Liimatainen K."/>
            <person name="Lipzen A."/>
            <person name="Lukacs Z."/>
            <person name="Mihaltcheva S."/>
            <person name="Morgado L.N."/>
            <person name="Niskanen T."/>
            <person name="Noordeloos M.E."/>
            <person name="Ohm R.A."/>
            <person name="Ortiz-Santana B."/>
            <person name="Ovrebo C."/>
            <person name="Racz N."/>
            <person name="Riley R."/>
            <person name="Savchenko A."/>
            <person name="Shiryaev A."/>
            <person name="Soop K."/>
            <person name="Spirin V."/>
            <person name="Szebenyi C."/>
            <person name="Tomsovsky M."/>
            <person name="Tulloss R.E."/>
            <person name="Uehling J."/>
            <person name="Grigoriev I.V."/>
            <person name="Vagvolgyi C."/>
            <person name="Papp T."/>
            <person name="Martin F.M."/>
            <person name="Miettinen O."/>
            <person name="Hibbett D.S."/>
            <person name="Nagy L.G."/>
        </authorList>
    </citation>
    <scope>NUCLEOTIDE SEQUENCE [LARGE SCALE GENOMIC DNA]</scope>
    <source>
        <strain evidence="6 7">FP101781</strain>
    </source>
</reference>
<evidence type="ECO:0000313" key="7">
    <source>
        <dbReference type="Proteomes" id="UP000298030"/>
    </source>
</evidence>
<feature type="domain" description="MYND-type" evidence="5">
    <location>
        <begin position="416"/>
        <end position="462"/>
    </location>
</feature>
<comment type="caution">
    <text evidence="6">The sequence shown here is derived from an EMBL/GenBank/DDBJ whole genome shotgun (WGS) entry which is preliminary data.</text>
</comment>
<dbReference type="SUPFAM" id="SSF144232">
    <property type="entry name" value="HIT/MYND zinc finger-like"/>
    <property type="match status" value="1"/>
</dbReference>
<dbReference type="Gene3D" id="6.10.140.2220">
    <property type="match status" value="1"/>
</dbReference>
<keyword evidence="2 4" id="KW-0863">Zinc-finger</keyword>
<dbReference type="OrthoDB" id="341421at2759"/>
<keyword evidence="1" id="KW-0479">Metal-binding</keyword>
<name>A0A4Y7TUN0_COPMI</name>
<evidence type="ECO:0000256" key="4">
    <source>
        <dbReference type="PROSITE-ProRule" id="PRU00134"/>
    </source>
</evidence>
<dbReference type="GO" id="GO:0008270">
    <property type="term" value="F:zinc ion binding"/>
    <property type="evidence" value="ECO:0007669"/>
    <property type="project" value="UniProtKB-KW"/>
</dbReference>
<keyword evidence="7" id="KW-1185">Reference proteome</keyword>
<dbReference type="AlphaFoldDB" id="A0A4Y7TUN0"/>
<dbReference type="InterPro" id="IPR002893">
    <property type="entry name" value="Znf_MYND"/>
</dbReference>